<keyword evidence="2" id="KW-1185">Reference proteome</keyword>
<protein>
    <submittedName>
        <fullName evidence="1">Uncharacterized protein</fullName>
    </submittedName>
</protein>
<organism evidence="1 2">
    <name type="scientific">Nannocystis pusilla</name>
    <dbReference type="NCBI Taxonomy" id="889268"/>
    <lineage>
        <taxon>Bacteria</taxon>
        <taxon>Pseudomonadati</taxon>
        <taxon>Myxococcota</taxon>
        <taxon>Polyangia</taxon>
        <taxon>Nannocystales</taxon>
        <taxon>Nannocystaceae</taxon>
        <taxon>Nannocystis</taxon>
    </lineage>
</organism>
<dbReference type="AlphaFoldDB" id="A0A9X3EHM0"/>
<dbReference type="RefSeq" id="WP_267765792.1">
    <property type="nucleotide sequence ID" value="NZ_JAPNKE010000002.1"/>
</dbReference>
<proteinExistence type="predicted"/>
<evidence type="ECO:0000313" key="2">
    <source>
        <dbReference type="Proteomes" id="UP001150924"/>
    </source>
</evidence>
<dbReference type="Proteomes" id="UP001150924">
    <property type="component" value="Unassembled WGS sequence"/>
</dbReference>
<name>A0A9X3EHM0_9BACT</name>
<comment type="caution">
    <text evidence="1">The sequence shown here is derived from an EMBL/GenBank/DDBJ whole genome shotgun (WGS) entry which is preliminary data.</text>
</comment>
<accession>A0A9X3EHM0</accession>
<sequence length="157" mass="17760">MAMQSDLLGTWIEDTYDPDEDTEDRYDRMMELHVLVLSRDAAGQKIARYGQIYASDYGTDEKYGEGTFRATKDRVVVELPALSDRSNAAGMGYESRRWHVRACTLEFRRLEEDDEHVLTSHLDPGAPTVPKARFVRVTDPSCELALLDELAVCIRGG</sequence>
<evidence type="ECO:0000313" key="1">
    <source>
        <dbReference type="EMBL" id="MCY1004253.1"/>
    </source>
</evidence>
<gene>
    <name evidence="1" type="ORF">OV079_01445</name>
</gene>
<dbReference type="EMBL" id="JAPNKE010000002">
    <property type="protein sequence ID" value="MCY1004253.1"/>
    <property type="molecule type" value="Genomic_DNA"/>
</dbReference>
<reference evidence="1" key="1">
    <citation type="submission" date="2022-11" db="EMBL/GenBank/DDBJ databases">
        <title>Minimal conservation of predation-associated metabolite biosynthetic gene clusters underscores biosynthetic potential of Myxococcota including descriptions for ten novel species: Archangium lansinium sp. nov., Myxococcus landrumus sp. nov., Nannocystis bai.</title>
        <authorList>
            <person name="Ahearne A."/>
            <person name="Stevens C."/>
            <person name="Phillips K."/>
        </authorList>
    </citation>
    <scope>NUCLEOTIDE SEQUENCE</scope>
    <source>
        <strain evidence="1">Na p29</strain>
    </source>
</reference>